<dbReference type="GO" id="GO:0006508">
    <property type="term" value="P:proteolysis"/>
    <property type="evidence" value="ECO:0007669"/>
    <property type="project" value="UniProtKB-KW"/>
</dbReference>
<keyword evidence="7" id="KW-0862">Zinc</keyword>
<evidence type="ECO:0000313" key="13">
    <source>
        <dbReference type="Proteomes" id="UP000033861"/>
    </source>
</evidence>
<gene>
    <name evidence="12" type="ORF">UW35_C0038G0012</name>
</gene>
<evidence type="ECO:0000313" key="12">
    <source>
        <dbReference type="EMBL" id="KKT45379.1"/>
    </source>
</evidence>
<evidence type="ECO:0000256" key="6">
    <source>
        <dbReference type="ARBA" id="ARBA00022801"/>
    </source>
</evidence>
<dbReference type="InterPro" id="IPR008915">
    <property type="entry name" value="Peptidase_M50"/>
</dbReference>
<dbReference type="PANTHER" id="PTHR42837:SF2">
    <property type="entry name" value="MEMBRANE METALLOPROTEASE ARASP2, CHLOROPLASTIC-RELATED"/>
    <property type="match status" value="1"/>
</dbReference>
<protein>
    <recommendedName>
        <fullName evidence="11">Peptidase M50 domain-containing protein</fullName>
    </recommendedName>
</protein>
<reference evidence="12 13" key="1">
    <citation type="journal article" date="2015" name="Nature">
        <title>rRNA introns, odd ribosomes, and small enigmatic genomes across a large radiation of phyla.</title>
        <authorList>
            <person name="Brown C.T."/>
            <person name="Hug L.A."/>
            <person name="Thomas B.C."/>
            <person name="Sharon I."/>
            <person name="Castelle C.J."/>
            <person name="Singh A."/>
            <person name="Wilkins M.J."/>
            <person name="Williams K.H."/>
            <person name="Banfield J.F."/>
        </authorList>
    </citation>
    <scope>NUCLEOTIDE SEQUENCE [LARGE SCALE GENOMIC DNA]</scope>
</reference>
<sequence length="108" mass="12139">MQLLTFILTLSVLVLVHEFGHFIMAKLFGMRVEEFGIGLPPRAKKLFSKGETLFSLNWLPIGGFVKLFGEDMEDEAQLASPEAFFNKPMWQRAGVLFAGVTMNFILGI</sequence>
<dbReference type="InterPro" id="IPR004387">
    <property type="entry name" value="Pept_M50_Zn"/>
</dbReference>
<dbReference type="STRING" id="1618404.UW35_C0038G0012"/>
<comment type="caution">
    <text evidence="12">The sequence shown here is derived from an EMBL/GenBank/DDBJ whole genome shotgun (WGS) entry which is preliminary data.</text>
</comment>
<evidence type="ECO:0000256" key="2">
    <source>
        <dbReference type="ARBA" id="ARBA00004141"/>
    </source>
</evidence>
<keyword evidence="10" id="KW-0472">Membrane</keyword>
<dbReference type="PANTHER" id="PTHR42837">
    <property type="entry name" value="REGULATOR OF SIGMA-E PROTEASE RSEP"/>
    <property type="match status" value="1"/>
</dbReference>
<evidence type="ECO:0000256" key="10">
    <source>
        <dbReference type="ARBA" id="ARBA00023136"/>
    </source>
</evidence>
<keyword evidence="9" id="KW-0482">Metalloprotease</keyword>
<evidence type="ECO:0000256" key="9">
    <source>
        <dbReference type="ARBA" id="ARBA00023049"/>
    </source>
</evidence>
<evidence type="ECO:0000256" key="3">
    <source>
        <dbReference type="ARBA" id="ARBA00007931"/>
    </source>
</evidence>
<dbReference type="AlphaFoldDB" id="A0A0G1KC45"/>
<dbReference type="Proteomes" id="UP000033861">
    <property type="component" value="Unassembled WGS sequence"/>
</dbReference>
<keyword evidence="5" id="KW-0812">Transmembrane</keyword>
<dbReference type="CDD" id="cd06163">
    <property type="entry name" value="S2P-M50_PDZ_RseP-like"/>
    <property type="match status" value="1"/>
</dbReference>
<comment type="subcellular location">
    <subcellularLocation>
        <location evidence="2">Membrane</location>
        <topology evidence="2">Multi-pass membrane protein</topology>
    </subcellularLocation>
</comment>
<proteinExistence type="inferred from homology"/>
<dbReference type="Pfam" id="PF02163">
    <property type="entry name" value="Peptidase_M50"/>
    <property type="match status" value="1"/>
</dbReference>
<evidence type="ECO:0000259" key="11">
    <source>
        <dbReference type="Pfam" id="PF02163"/>
    </source>
</evidence>
<name>A0A0G1KC45_9BACT</name>
<comment type="cofactor">
    <cofactor evidence="1">
        <name>Zn(2+)</name>
        <dbReference type="ChEBI" id="CHEBI:29105"/>
    </cofactor>
</comment>
<feature type="non-terminal residue" evidence="12">
    <location>
        <position position="108"/>
    </location>
</feature>
<keyword evidence="6" id="KW-0378">Hydrolase</keyword>
<evidence type="ECO:0000256" key="1">
    <source>
        <dbReference type="ARBA" id="ARBA00001947"/>
    </source>
</evidence>
<evidence type="ECO:0000256" key="8">
    <source>
        <dbReference type="ARBA" id="ARBA00022989"/>
    </source>
</evidence>
<feature type="domain" description="Peptidase M50" evidence="11">
    <location>
        <begin position="6"/>
        <end position="108"/>
    </location>
</feature>
<evidence type="ECO:0000256" key="5">
    <source>
        <dbReference type="ARBA" id="ARBA00022692"/>
    </source>
</evidence>
<evidence type="ECO:0000256" key="7">
    <source>
        <dbReference type="ARBA" id="ARBA00022833"/>
    </source>
</evidence>
<dbReference type="GO" id="GO:0016020">
    <property type="term" value="C:membrane"/>
    <property type="evidence" value="ECO:0007669"/>
    <property type="project" value="UniProtKB-SubCell"/>
</dbReference>
<evidence type="ECO:0000256" key="4">
    <source>
        <dbReference type="ARBA" id="ARBA00022670"/>
    </source>
</evidence>
<keyword evidence="4" id="KW-0645">Protease</keyword>
<dbReference type="GO" id="GO:0004222">
    <property type="term" value="F:metalloendopeptidase activity"/>
    <property type="evidence" value="ECO:0007669"/>
    <property type="project" value="InterPro"/>
</dbReference>
<organism evidence="12 13">
    <name type="scientific">Candidatus Collierbacteria bacterium GW2011_GWF2_44_15</name>
    <dbReference type="NCBI Taxonomy" id="1618404"/>
    <lineage>
        <taxon>Bacteria</taxon>
        <taxon>Candidatus Collieribacteriota</taxon>
    </lineage>
</organism>
<keyword evidence="8" id="KW-1133">Transmembrane helix</keyword>
<accession>A0A0G1KC45</accession>
<comment type="similarity">
    <text evidence="3">Belongs to the peptidase M50B family.</text>
</comment>
<dbReference type="EMBL" id="LCHZ01000038">
    <property type="protein sequence ID" value="KKT45379.1"/>
    <property type="molecule type" value="Genomic_DNA"/>
</dbReference>